<proteinExistence type="predicted"/>
<dbReference type="Proteomes" id="UP000306319">
    <property type="component" value="Unassembled WGS sequence"/>
</dbReference>
<organism evidence="1 2">
    <name type="scientific">Lepagella muris</name>
    <dbReference type="NCBI Taxonomy" id="3032870"/>
    <lineage>
        <taxon>Bacteria</taxon>
        <taxon>Pseudomonadati</taxon>
        <taxon>Bacteroidota</taxon>
        <taxon>Bacteroidia</taxon>
        <taxon>Bacteroidales</taxon>
        <taxon>Muribaculaceae</taxon>
        <taxon>Lepagella</taxon>
    </lineage>
</organism>
<comment type="caution">
    <text evidence="1">The sequence shown here is derived from an EMBL/GenBank/DDBJ whole genome shotgun (WGS) entry which is preliminary data.</text>
</comment>
<gene>
    <name evidence="1" type="ORF">E5331_05485</name>
</gene>
<reference evidence="1" key="1">
    <citation type="submission" date="2019-04" db="EMBL/GenBank/DDBJ databases">
        <title>Microbes associate with the intestines of laboratory mice.</title>
        <authorList>
            <person name="Navarre W."/>
            <person name="Wong E."/>
            <person name="Huang K."/>
            <person name="Tropini C."/>
            <person name="Ng K."/>
            <person name="Yu B."/>
        </authorList>
    </citation>
    <scope>NUCLEOTIDE SEQUENCE</scope>
    <source>
        <strain evidence="1">NM04_E33</strain>
    </source>
</reference>
<keyword evidence="2" id="KW-1185">Reference proteome</keyword>
<name>A0AC61RGE6_9BACT</name>
<accession>A0AC61RGE6</accession>
<evidence type="ECO:0000313" key="2">
    <source>
        <dbReference type="Proteomes" id="UP000306319"/>
    </source>
</evidence>
<protein>
    <submittedName>
        <fullName evidence="1">Uncharacterized protein</fullName>
    </submittedName>
</protein>
<evidence type="ECO:0000313" key="1">
    <source>
        <dbReference type="EMBL" id="TGY79612.1"/>
    </source>
</evidence>
<dbReference type="EMBL" id="SRYB01000006">
    <property type="protein sequence ID" value="TGY79612.1"/>
    <property type="molecule type" value="Genomic_DNA"/>
</dbReference>
<sequence length="81" mass="9130">MIRRVRIWLAGLTFRTGVIVACVCVVCYAMSFLQMLLPLSVTAKGVLWTIFFGLAKTAQYTALAILGTSGYQRLKRIFVRR</sequence>